<protein>
    <submittedName>
        <fullName evidence="2">Uncharacterized protein</fullName>
    </submittedName>
</protein>
<accession>A0AAV3R0P7</accession>
<dbReference type="EMBL" id="BAABME010006674">
    <property type="protein sequence ID" value="GAA0168991.1"/>
    <property type="molecule type" value="Genomic_DNA"/>
</dbReference>
<proteinExistence type="predicted"/>
<comment type="caution">
    <text evidence="2">The sequence shown here is derived from an EMBL/GenBank/DDBJ whole genome shotgun (WGS) entry which is preliminary data.</text>
</comment>
<gene>
    <name evidence="2" type="ORF">LIER_23567</name>
</gene>
<evidence type="ECO:0000313" key="2">
    <source>
        <dbReference type="EMBL" id="GAA0168991.1"/>
    </source>
</evidence>
<dbReference type="Proteomes" id="UP001454036">
    <property type="component" value="Unassembled WGS sequence"/>
</dbReference>
<evidence type="ECO:0000313" key="3">
    <source>
        <dbReference type="Proteomes" id="UP001454036"/>
    </source>
</evidence>
<name>A0AAV3R0P7_LITER</name>
<evidence type="ECO:0000256" key="1">
    <source>
        <dbReference type="SAM" id="MobiDB-lite"/>
    </source>
</evidence>
<dbReference type="AlphaFoldDB" id="A0AAV3R0P7"/>
<feature type="region of interest" description="Disordered" evidence="1">
    <location>
        <begin position="1"/>
        <end position="24"/>
    </location>
</feature>
<sequence length="109" mass="12422">MEFGEDSRHIDGEIPRNIESQTAHINEGTTYYPNEGIADEDLGLIVEDIGDSKDEQVRDDDYEVPPMHEYEEEGEDDEVDFDVEDEQVQGLENAIFAELPFAVKHLHAN</sequence>
<keyword evidence="3" id="KW-1185">Reference proteome</keyword>
<feature type="compositionally biased region" description="Basic and acidic residues" evidence="1">
    <location>
        <begin position="1"/>
        <end position="16"/>
    </location>
</feature>
<reference evidence="2 3" key="1">
    <citation type="submission" date="2024-01" db="EMBL/GenBank/DDBJ databases">
        <title>The complete chloroplast genome sequence of Lithospermum erythrorhizon: insights into the phylogenetic relationship among Boraginaceae species and the maternal lineages of purple gromwells.</title>
        <authorList>
            <person name="Okada T."/>
            <person name="Watanabe K."/>
        </authorList>
    </citation>
    <scope>NUCLEOTIDE SEQUENCE [LARGE SCALE GENOMIC DNA]</scope>
</reference>
<organism evidence="2 3">
    <name type="scientific">Lithospermum erythrorhizon</name>
    <name type="common">Purple gromwell</name>
    <name type="synonym">Lithospermum officinale var. erythrorhizon</name>
    <dbReference type="NCBI Taxonomy" id="34254"/>
    <lineage>
        <taxon>Eukaryota</taxon>
        <taxon>Viridiplantae</taxon>
        <taxon>Streptophyta</taxon>
        <taxon>Embryophyta</taxon>
        <taxon>Tracheophyta</taxon>
        <taxon>Spermatophyta</taxon>
        <taxon>Magnoliopsida</taxon>
        <taxon>eudicotyledons</taxon>
        <taxon>Gunneridae</taxon>
        <taxon>Pentapetalae</taxon>
        <taxon>asterids</taxon>
        <taxon>lamiids</taxon>
        <taxon>Boraginales</taxon>
        <taxon>Boraginaceae</taxon>
        <taxon>Boraginoideae</taxon>
        <taxon>Lithospermeae</taxon>
        <taxon>Lithospermum</taxon>
    </lineage>
</organism>